<comment type="caution">
    <text evidence="8">The sequence shown here is derived from an EMBL/GenBank/DDBJ whole genome shotgun (WGS) entry which is preliminary data.</text>
</comment>
<dbReference type="InterPro" id="IPR010445">
    <property type="entry name" value="LapA_dom"/>
</dbReference>
<dbReference type="Proteomes" id="UP000247811">
    <property type="component" value="Unassembled WGS sequence"/>
</dbReference>
<keyword evidence="1" id="KW-1003">Cell membrane</keyword>
<feature type="transmembrane region" description="Helical" evidence="6">
    <location>
        <begin position="44"/>
        <end position="65"/>
    </location>
</feature>
<dbReference type="RefSeq" id="WP_110402440.1">
    <property type="nucleotide sequence ID" value="NZ_QJJS01000027.1"/>
</dbReference>
<evidence type="ECO:0000256" key="3">
    <source>
        <dbReference type="ARBA" id="ARBA00022989"/>
    </source>
</evidence>
<dbReference type="EMBL" id="QJJS01000027">
    <property type="protein sequence ID" value="PXW92260.1"/>
    <property type="molecule type" value="Genomic_DNA"/>
</dbReference>
<accession>A0A318GWZ7</accession>
<evidence type="ECO:0000256" key="5">
    <source>
        <dbReference type="SAM" id="MobiDB-lite"/>
    </source>
</evidence>
<evidence type="ECO:0000256" key="4">
    <source>
        <dbReference type="ARBA" id="ARBA00023136"/>
    </source>
</evidence>
<feature type="compositionally biased region" description="Low complexity" evidence="5">
    <location>
        <begin position="86"/>
        <end position="97"/>
    </location>
</feature>
<sequence>MRVLLWLVRAFLFFVLFAFALNNQHEVQLHWFFGLETRAPMVLVVLGCFGVGAVLGVLGMLPNWWRARRQAHRLEARLTKEPETGARSSAAPVAPAEPLLPPRDGL</sequence>
<feature type="domain" description="Lipopolysaccharide assembly protein A" evidence="7">
    <location>
        <begin position="22"/>
        <end position="80"/>
    </location>
</feature>
<keyword evidence="3 6" id="KW-1133">Transmembrane helix</keyword>
<keyword evidence="9" id="KW-1185">Reference proteome</keyword>
<dbReference type="GO" id="GO:0005886">
    <property type="term" value="C:plasma membrane"/>
    <property type="evidence" value="ECO:0007669"/>
    <property type="project" value="InterPro"/>
</dbReference>
<feature type="region of interest" description="Disordered" evidence="5">
    <location>
        <begin position="77"/>
        <end position="106"/>
    </location>
</feature>
<keyword evidence="4 6" id="KW-0472">Membrane</keyword>
<evidence type="ECO:0000256" key="1">
    <source>
        <dbReference type="ARBA" id="ARBA00022475"/>
    </source>
</evidence>
<protein>
    <submittedName>
        <fullName evidence="8">Putative integral membrane protein</fullName>
    </submittedName>
</protein>
<reference evidence="8 9" key="1">
    <citation type="submission" date="2018-05" db="EMBL/GenBank/DDBJ databases">
        <title>Genomic Encyclopedia of Type Strains, Phase IV (KMG-IV): sequencing the most valuable type-strain genomes for metagenomic binning, comparative biology and taxonomic classification.</title>
        <authorList>
            <person name="Goeker M."/>
        </authorList>
    </citation>
    <scope>NUCLEOTIDE SEQUENCE [LARGE SCALE GENOMIC DNA]</scope>
    <source>
        <strain evidence="8 9">DSM 566</strain>
    </source>
</reference>
<dbReference type="AlphaFoldDB" id="A0A318GWZ7"/>
<name>A0A318GWZ7_9BURK</name>
<gene>
    <name evidence="8" type="ORF">C7444_12715</name>
</gene>
<evidence type="ECO:0000313" key="9">
    <source>
        <dbReference type="Proteomes" id="UP000247811"/>
    </source>
</evidence>
<evidence type="ECO:0000313" key="8">
    <source>
        <dbReference type="EMBL" id="PXW92260.1"/>
    </source>
</evidence>
<evidence type="ECO:0000256" key="6">
    <source>
        <dbReference type="SAM" id="Phobius"/>
    </source>
</evidence>
<evidence type="ECO:0000256" key="2">
    <source>
        <dbReference type="ARBA" id="ARBA00022692"/>
    </source>
</evidence>
<proteinExistence type="predicted"/>
<organism evidence="8 9">
    <name type="scientific">Sphaerotilus hippei</name>
    <dbReference type="NCBI Taxonomy" id="744406"/>
    <lineage>
        <taxon>Bacteria</taxon>
        <taxon>Pseudomonadati</taxon>
        <taxon>Pseudomonadota</taxon>
        <taxon>Betaproteobacteria</taxon>
        <taxon>Burkholderiales</taxon>
        <taxon>Sphaerotilaceae</taxon>
        <taxon>Sphaerotilus</taxon>
    </lineage>
</organism>
<evidence type="ECO:0000259" key="7">
    <source>
        <dbReference type="Pfam" id="PF06305"/>
    </source>
</evidence>
<dbReference type="Pfam" id="PF06305">
    <property type="entry name" value="LapA_dom"/>
    <property type="match status" value="1"/>
</dbReference>
<keyword evidence="2 6" id="KW-0812">Transmembrane</keyword>